<dbReference type="CDD" id="cd03224">
    <property type="entry name" value="ABC_TM1139_LivF_branched"/>
    <property type="match status" value="1"/>
</dbReference>
<evidence type="ECO:0000256" key="3">
    <source>
        <dbReference type="ARBA" id="ARBA00022741"/>
    </source>
</evidence>
<dbReference type="SMART" id="SM00382">
    <property type="entry name" value="AAA"/>
    <property type="match status" value="1"/>
</dbReference>
<dbReference type="GO" id="GO:0005524">
    <property type="term" value="F:ATP binding"/>
    <property type="evidence" value="ECO:0007669"/>
    <property type="project" value="UniProtKB-KW"/>
</dbReference>
<dbReference type="InterPro" id="IPR027417">
    <property type="entry name" value="P-loop_NTPase"/>
</dbReference>
<accession>A0A1G5GW63</accession>
<name>A0A1G5GW63_9HYPH</name>
<dbReference type="STRING" id="549386.SAMN02927923_01651"/>
<protein>
    <submittedName>
        <fullName evidence="7">Amino acid/amide ABC transporter ATP-binding protein 2, HAAT family (TC 3.A.1.4.-)</fullName>
    </submittedName>
</protein>
<dbReference type="OrthoDB" id="7846240at2"/>
<evidence type="ECO:0000256" key="4">
    <source>
        <dbReference type="ARBA" id="ARBA00022840"/>
    </source>
</evidence>
<dbReference type="Proteomes" id="UP000199569">
    <property type="component" value="Unassembled WGS sequence"/>
</dbReference>
<evidence type="ECO:0000259" key="6">
    <source>
        <dbReference type="PROSITE" id="PS50893"/>
    </source>
</evidence>
<reference evidence="7 8" key="1">
    <citation type="submission" date="2016-10" db="EMBL/GenBank/DDBJ databases">
        <authorList>
            <person name="de Groot N.N."/>
        </authorList>
    </citation>
    <scope>NUCLEOTIDE SEQUENCE [LARGE SCALE GENOMIC DNA]</scope>
    <source>
        <strain evidence="7 8">CGMCC 1.7666</strain>
    </source>
</reference>
<dbReference type="Pfam" id="PF00005">
    <property type="entry name" value="ABC_tran"/>
    <property type="match status" value="1"/>
</dbReference>
<dbReference type="PROSITE" id="PS00211">
    <property type="entry name" value="ABC_TRANSPORTER_1"/>
    <property type="match status" value="1"/>
</dbReference>
<dbReference type="PANTHER" id="PTHR43820:SF2">
    <property type="entry name" value="ABC TRANSPORTER ATP-BINDING PROTEIN"/>
    <property type="match status" value="1"/>
</dbReference>
<dbReference type="PROSITE" id="PS50893">
    <property type="entry name" value="ABC_TRANSPORTER_2"/>
    <property type="match status" value="1"/>
</dbReference>
<keyword evidence="2" id="KW-0813">Transport</keyword>
<dbReference type="SUPFAM" id="SSF52540">
    <property type="entry name" value="P-loop containing nucleoside triphosphate hydrolases"/>
    <property type="match status" value="1"/>
</dbReference>
<dbReference type="PANTHER" id="PTHR43820">
    <property type="entry name" value="HIGH-AFFINITY BRANCHED-CHAIN AMINO ACID TRANSPORT ATP-BINDING PROTEIN LIVF"/>
    <property type="match status" value="1"/>
</dbReference>
<comment type="similarity">
    <text evidence="1">Belongs to the ABC transporter superfamily.</text>
</comment>
<sequence length="238" mass="25749">MSTPPLLEIWNLTASYGRAQVLFGLTFGLHAGEVLALVGRNGAGKTTTLKAIMGLVPATAQKATFKGHSLGRLPTYRIARMGLGYVPEDRRIFTDLTVEENLEAGRKAASGGRSPWTPERLFKLFPNLAEMRGRRGNQMSGGEQQMLAIARTLMGNPDAILLDEPSEGIAPVIVQMMAEAIRAMKAEGVAVLLSEQNWAFAAGISDRAIVIERGEMRFHGTMAELMADEPLRAETLGV</sequence>
<dbReference type="GO" id="GO:0015807">
    <property type="term" value="P:L-amino acid transport"/>
    <property type="evidence" value="ECO:0007669"/>
    <property type="project" value="TreeGrafter"/>
</dbReference>
<evidence type="ECO:0000313" key="7">
    <source>
        <dbReference type="EMBL" id="SCY55410.1"/>
    </source>
</evidence>
<keyword evidence="5" id="KW-0029">Amino-acid transport</keyword>
<dbReference type="GO" id="GO:0015658">
    <property type="term" value="F:branched-chain amino acid transmembrane transporter activity"/>
    <property type="evidence" value="ECO:0007669"/>
    <property type="project" value="TreeGrafter"/>
</dbReference>
<dbReference type="InterPro" id="IPR017871">
    <property type="entry name" value="ABC_transporter-like_CS"/>
</dbReference>
<feature type="domain" description="ABC transporter" evidence="6">
    <location>
        <begin position="7"/>
        <end position="238"/>
    </location>
</feature>
<evidence type="ECO:0000256" key="1">
    <source>
        <dbReference type="ARBA" id="ARBA00005417"/>
    </source>
</evidence>
<dbReference type="GO" id="GO:0016887">
    <property type="term" value="F:ATP hydrolysis activity"/>
    <property type="evidence" value="ECO:0007669"/>
    <property type="project" value="InterPro"/>
</dbReference>
<dbReference type="InterPro" id="IPR052156">
    <property type="entry name" value="BCAA_Transport_ATP-bd_LivF"/>
</dbReference>
<dbReference type="AlphaFoldDB" id="A0A1G5GW63"/>
<dbReference type="EMBL" id="FMVJ01000004">
    <property type="protein sequence ID" value="SCY55410.1"/>
    <property type="molecule type" value="Genomic_DNA"/>
</dbReference>
<dbReference type="InterPro" id="IPR003439">
    <property type="entry name" value="ABC_transporter-like_ATP-bd"/>
</dbReference>
<evidence type="ECO:0000256" key="5">
    <source>
        <dbReference type="ARBA" id="ARBA00022970"/>
    </source>
</evidence>
<evidence type="ECO:0000313" key="8">
    <source>
        <dbReference type="Proteomes" id="UP000199569"/>
    </source>
</evidence>
<evidence type="ECO:0000256" key="2">
    <source>
        <dbReference type="ARBA" id="ARBA00022448"/>
    </source>
</evidence>
<dbReference type="InterPro" id="IPR003593">
    <property type="entry name" value="AAA+_ATPase"/>
</dbReference>
<proteinExistence type="inferred from homology"/>
<dbReference type="RefSeq" id="WP_091133201.1">
    <property type="nucleotide sequence ID" value="NZ_FMVJ01000004.1"/>
</dbReference>
<keyword evidence="3" id="KW-0547">Nucleotide-binding</keyword>
<keyword evidence="8" id="KW-1185">Reference proteome</keyword>
<keyword evidence="4 7" id="KW-0067">ATP-binding</keyword>
<dbReference type="Gene3D" id="3.40.50.300">
    <property type="entry name" value="P-loop containing nucleotide triphosphate hydrolases"/>
    <property type="match status" value="1"/>
</dbReference>
<organism evidence="7 8">
    <name type="scientific">Microvirga guangxiensis</name>
    <dbReference type="NCBI Taxonomy" id="549386"/>
    <lineage>
        <taxon>Bacteria</taxon>
        <taxon>Pseudomonadati</taxon>
        <taxon>Pseudomonadota</taxon>
        <taxon>Alphaproteobacteria</taxon>
        <taxon>Hyphomicrobiales</taxon>
        <taxon>Methylobacteriaceae</taxon>
        <taxon>Microvirga</taxon>
    </lineage>
</organism>
<gene>
    <name evidence="7" type="ORF">SAMN02927923_01651</name>
</gene>